<dbReference type="PANTHER" id="PTHR12533:SF4">
    <property type="entry name" value="NUCLEAR FACTOR OF ACTIVATED T-CELLS, CYTOPLASMIC 2"/>
    <property type="match status" value="1"/>
</dbReference>
<dbReference type="InterPro" id="IPR011539">
    <property type="entry name" value="RHD_DNA_bind_dom"/>
</dbReference>
<proteinExistence type="predicted"/>
<gene>
    <name evidence="2" type="ORF">XENOCAPTIV_015060</name>
</gene>
<sequence length="208" mass="22940">IDCVGILKLRNADIELRNGETDIGRKNTRVRLVFRVHIPEPGGHLVSLQVASHPIECYPRSHTLPPDSLDEPAYYQSRTGNLLNNPVMYHTANQLYSNCSANMLSYPVSAPSPCVSVRTPMAKLAEGPQVGDSFEACLVSRHQGFVPPLGKSPPSRYVQVKTGSQIQPFGQPLTQIGSAKENHDDKAPEKITIKQENLSYAYLEDGEF</sequence>
<reference evidence="2 3" key="1">
    <citation type="submission" date="2021-06" db="EMBL/GenBank/DDBJ databases">
        <authorList>
            <person name="Palmer J.M."/>
        </authorList>
    </citation>
    <scope>NUCLEOTIDE SEQUENCE [LARGE SCALE GENOMIC DNA]</scope>
    <source>
        <strain evidence="2 3">XC_2019</strain>
        <tissue evidence="2">Muscle</tissue>
    </source>
</reference>
<protein>
    <recommendedName>
        <fullName evidence="1">RHD domain-containing protein</fullName>
    </recommendedName>
</protein>
<dbReference type="Gene3D" id="2.60.40.340">
    <property type="entry name" value="Rel homology domain (RHD), DNA-binding domain"/>
    <property type="match status" value="1"/>
</dbReference>
<feature type="non-terminal residue" evidence="2">
    <location>
        <position position="1"/>
    </location>
</feature>
<dbReference type="InterPro" id="IPR008967">
    <property type="entry name" value="p53-like_TF_DNA-bd_sf"/>
</dbReference>
<accession>A0ABV0RYT8</accession>
<evidence type="ECO:0000313" key="2">
    <source>
        <dbReference type="EMBL" id="MEQ2213439.1"/>
    </source>
</evidence>
<dbReference type="EMBL" id="JAHRIN010061930">
    <property type="protein sequence ID" value="MEQ2213439.1"/>
    <property type="molecule type" value="Genomic_DNA"/>
</dbReference>
<dbReference type="InterPro" id="IPR037059">
    <property type="entry name" value="RHD_DNA_bind_dom_sf"/>
</dbReference>
<dbReference type="PANTHER" id="PTHR12533">
    <property type="entry name" value="NFAT"/>
    <property type="match status" value="1"/>
</dbReference>
<evidence type="ECO:0000259" key="1">
    <source>
        <dbReference type="PROSITE" id="PS50254"/>
    </source>
</evidence>
<evidence type="ECO:0000313" key="3">
    <source>
        <dbReference type="Proteomes" id="UP001434883"/>
    </source>
</evidence>
<name>A0ABV0RYT8_9TELE</name>
<dbReference type="SUPFAM" id="SSF49417">
    <property type="entry name" value="p53-like transcription factors"/>
    <property type="match status" value="1"/>
</dbReference>
<comment type="caution">
    <text evidence="2">The sequence shown here is derived from an EMBL/GenBank/DDBJ whole genome shotgun (WGS) entry which is preliminary data.</text>
</comment>
<organism evidence="2 3">
    <name type="scientific">Xenoophorus captivus</name>
    <dbReference type="NCBI Taxonomy" id="1517983"/>
    <lineage>
        <taxon>Eukaryota</taxon>
        <taxon>Metazoa</taxon>
        <taxon>Chordata</taxon>
        <taxon>Craniata</taxon>
        <taxon>Vertebrata</taxon>
        <taxon>Euteleostomi</taxon>
        <taxon>Actinopterygii</taxon>
        <taxon>Neopterygii</taxon>
        <taxon>Teleostei</taxon>
        <taxon>Neoteleostei</taxon>
        <taxon>Acanthomorphata</taxon>
        <taxon>Ovalentaria</taxon>
        <taxon>Atherinomorphae</taxon>
        <taxon>Cyprinodontiformes</taxon>
        <taxon>Goodeidae</taxon>
        <taxon>Xenoophorus</taxon>
    </lineage>
</organism>
<keyword evidence="3" id="KW-1185">Reference proteome</keyword>
<dbReference type="PROSITE" id="PS50254">
    <property type="entry name" value="REL_2"/>
    <property type="match status" value="1"/>
</dbReference>
<feature type="domain" description="RHD" evidence="1">
    <location>
        <begin position="1"/>
        <end position="62"/>
    </location>
</feature>
<dbReference type="InterPro" id="IPR008366">
    <property type="entry name" value="NFAT"/>
</dbReference>
<dbReference type="Proteomes" id="UP001434883">
    <property type="component" value="Unassembled WGS sequence"/>
</dbReference>